<sequence length="68" mass="7299">MIHAVLVTVTPAAKVALLAADCDVNAPGKHNDTQQSSGSGPLVMFRRCEERGMFVDTNLGLLQEFLVD</sequence>
<evidence type="ECO:0000313" key="2">
    <source>
        <dbReference type="EMBL" id="MPC17119.1"/>
    </source>
</evidence>
<dbReference type="Proteomes" id="UP000324222">
    <property type="component" value="Unassembled WGS sequence"/>
</dbReference>
<feature type="chain" id="PRO_5022690832" evidence="1">
    <location>
        <begin position="21"/>
        <end position="68"/>
    </location>
</feature>
<comment type="caution">
    <text evidence="2">The sequence shown here is derived from an EMBL/GenBank/DDBJ whole genome shotgun (WGS) entry which is preliminary data.</text>
</comment>
<evidence type="ECO:0000256" key="1">
    <source>
        <dbReference type="SAM" id="SignalP"/>
    </source>
</evidence>
<dbReference type="EMBL" id="VSRR010000560">
    <property type="protein sequence ID" value="MPC17119.1"/>
    <property type="molecule type" value="Genomic_DNA"/>
</dbReference>
<keyword evidence="3" id="KW-1185">Reference proteome</keyword>
<evidence type="ECO:0000313" key="3">
    <source>
        <dbReference type="Proteomes" id="UP000324222"/>
    </source>
</evidence>
<feature type="signal peptide" evidence="1">
    <location>
        <begin position="1"/>
        <end position="20"/>
    </location>
</feature>
<organism evidence="2 3">
    <name type="scientific">Portunus trituberculatus</name>
    <name type="common">Swimming crab</name>
    <name type="synonym">Neptunus trituberculatus</name>
    <dbReference type="NCBI Taxonomy" id="210409"/>
    <lineage>
        <taxon>Eukaryota</taxon>
        <taxon>Metazoa</taxon>
        <taxon>Ecdysozoa</taxon>
        <taxon>Arthropoda</taxon>
        <taxon>Crustacea</taxon>
        <taxon>Multicrustacea</taxon>
        <taxon>Malacostraca</taxon>
        <taxon>Eumalacostraca</taxon>
        <taxon>Eucarida</taxon>
        <taxon>Decapoda</taxon>
        <taxon>Pleocyemata</taxon>
        <taxon>Brachyura</taxon>
        <taxon>Eubrachyura</taxon>
        <taxon>Portunoidea</taxon>
        <taxon>Portunidae</taxon>
        <taxon>Portuninae</taxon>
        <taxon>Portunus</taxon>
    </lineage>
</organism>
<name>A0A5B7D764_PORTR</name>
<reference evidence="2 3" key="1">
    <citation type="submission" date="2019-05" db="EMBL/GenBank/DDBJ databases">
        <title>Another draft genome of Portunus trituberculatus and its Hox gene families provides insights of decapod evolution.</title>
        <authorList>
            <person name="Jeong J.-H."/>
            <person name="Song I."/>
            <person name="Kim S."/>
            <person name="Choi T."/>
            <person name="Kim D."/>
            <person name="Ryu S."/>
            <person name="Kim W."/>
        </authorList>
    </citation>
    <scope>NUCLEOTIDE SEQUENCE [LARGE SCALE GENOMIC DNA]</scope>
    <source>
        <tissue evidence="2">Muscle</tissue>
    </source>
</reference>
<proteinExistence type="predicted"/>
<accession>A0A5B7D764</accession>
<protein>
    <submittedName>
        <fullName evidence="2">Uncharacterized protein</fullName>
    </submittedName>
</protein>
<gene>
    <name evidence="2" type="ORF">E2C01_009967</name>
</gene>
<keyword evidence="1" id="KW-0732">Signal</keyword>
<dbReference type="AlphaFoldDB" id="A0A5B7D764"/>